<dbReference type="Pfam" id="PF04818">
    <property type="entry name" value="CID"/>
    <property type="match status" value="1"/>
</dbReference>
<dbReference type="Pfam" id="PF00076">
    <property type="entry name" value="RRM_1"/>
    <property type="match status" value="1"/>
</dbReference>
<dbReference type="InterPro" id="IPR006569">
    <property type="entry name" value="CID_dom"/>
</dbReference>
<dbReference type="PANTHER" id="PTHR23140">
    <property type="entry name" value="RNA PROCESSING PROTEIN LD23810P"/>
    <property type="match status" value="1"/>
</dbReference>
<dbReference type="SMART" id="SM00648">
    <property type="entry name" value="SWAP"/>
    <property type="match status" value="1"/>
</dbReference>
<dbReference type="SUPFAM" id="SSF54928">
    <property type="entry name" value="RNA-binding domain, RBD"/>
    <property type="match status" value="1"/>
</dbReference>
<evidence type="ECO:0000259" key="3">
    <source>
        <dbReference type="PROSITE" id="PS50102"/>
    </source>
</evidence>
<accession>A0A9P0DC20</accession>
<feature type="domain" description="CID" evidence="5">
    <location>
        <begin position="390"/>
        <end position="533"/>
    </location>
</feature>
<dbReference type="PROSITE" id="PS50128">
    <property type="entry name" value="SURP"/>
    <property type="match status" value="1"/>
</dbReference>
<evidence type="ECO:0000259" key="4">
    <source>
        <dbReference type="PROSITE" id="PS50128"/>
    </source>
</evidence>
<evidence type="ECO:0000313" key="6">
    <source>
        <dbReference type="EMBL" id="CAH1113637.1"/>
    </source>
</evidence>
<dbReference type="OrthoDB" id="377209at2759"/>
<dbReference type="Pfam" id="PF01805">
    <property type="entry name" value="Surp"/>
    <property type="match status" value="1"/>
</dbReference>
<dbReference type="GO" id="GO:0006396">
    <property type="term" value="P:RNA processing"/>
    <property type="evidence" value="ECO:0007669"/>
    <property type="project" value="InterPro"/>
</dbReference>
<evidence type="ECO:0000256" key="2">
    <source>
        <dbReference type="PROSITE-ProRule" id="PRU00176"/>
    </source>
</evidence>
<feature type="domain" description="RRM" evidence="3">
    <location>
        <begin position="145"/>
        <end position="224"/>
    </location>
</feature>
<evidence type="ECO:0000259" key="5">
    <source>
        <dbReference type="PROSITE" id="PS51391"/>
    </source>
</evidence>
<dbReference type="EMBL" id="OV651819">
    <property type="protein sequence ID" value="CAH1113637.1"/>
    <property type="molecule type" value="Genomic_DNA"/>
</dbReference>
<dbReference type="InterPro" id="IPR008942">
    <property type="entry name" value="ENTH_VHS"/>
</dbReference>
<dbReference type="Gene3D" id="3.30.70.330">
    <property type="match status" value="1"/>
</dbReference>
<proteinExistence type="predicted"/>
<dbReference type="InterPro" id="IPR051485">
    <property type="entry name" value="SR-CTD_assoc_factor"/>
</dbReference>
<keyword evidence="1 2" id="KW-0694">RNA-binding</keyword>
<dbReference type="PROSITE" id="PS50102">
    <property type="entry name" value="RRM"/>
    <property type="match status" value="1"/>
</dbReference>
<name>A0A9P0DC20_9CUCU</name>
<organism evidence="6 7">
    <name type="scientific">Psylliodes chrysocephalus</name>
    <dbReference type="NCBI Taxonomy" id="3402493"/>
    <lineage>
        <taxon>Eukaryota</taxon>
        <taxon>Metazoa</taxon>
        <taxon>Ecdysozoa</taxon>
        <taxon>Arthropoda</taxon>
        <taxon>Hexapoda</taxon>
        <taxon>Insecta</taxon>
        <taxon>Pterygota</taxon>
        <taxon>Neoptera</taxon>
        <taxon>Endopterygota</taxon>
        <taxon>Coleoptera</taxon>
        <taxon>Polyphaga</taxon>
        <taxon>Cucujiformia</taxon>
        <taxon>Chrysomeloidea</taxon>
        <taxon>Chrysomelidae</taxon>
        <taxon>Galerucinae</taxon>
        <taxon>Alticini</taxon>
        <taxon>Psylliodes</taxon>
    </lineage>
</organism>
<gene>
    <name evidence="6" type="ORF">PSYICH_LOCUS13898</name>
</gene>
<dbReference type="InterPro" id="IPR035967">
    <property type="entry name" value="SWAP/Surp_sf"/>
</dbReference>
<dbReference type="PANTHER" id="PTHR23140:SF0">
    <property type="entry name" value="U2 SNRNP-ASSOCIATED SURP MOTIF-CONTAINING PROTEIN"/>
    <property type="match status" value="1"/>
</dbReference>
<dbReference type="GO" id="GO:0003723">
    <property type="term" value="F:RNA binding"/>
    <property type="evidence" value="ECO:0007669"/>
    <property type="project" value="UniProtKB-UniRule"/>
</dbReference>
<dbReference type="SMART" id="SM00360">
    <property type="entry name" value="RRM"/>
    <property type="match status" value="1"/>
</dbReference>
<dbReference type="InterPro" id="IPR000504">
    <property type="entry name" value="RRM_dom"/>
</dbReference>
<dbReference type="Gene3D" id="1.25.40.90">
    <property type="match status" value="1"/>
</dbReference>
<dbReference type="InterPro" id="IPR012677">
    <property type="entry name" value="Nucleotide-bd_a/b_plait_sf"/>
</dbReference>
<dbReference type="AlphaFoldDB" id="A0A9P0DC20"/>
<feature type="domain" description="SURP motif" evidence="4">
    <location>
        <begin position="291"/>
        <end position="334"/>
    </location>
</feature>
<dbReference type="InterPro" id="IPR000061">
    <property type="entry name" value="Surp"/>
</dbReference>
<evidence type="ECO:0000313" key="7">
    <source>
        <dbReference type="Proteomes" id="UP001153636"/>
    </source>
</evidence>
<reference evidence="6" key="1">
    <citation type="submission" date="2022-01" db="EMBL/GenBank/DDBJ databases">
        <authorList>
            <person name="King R."/>
        </authorList>
    </citation>
    <scope>NUCLEOTIDE SEQUENCE</scope>
</reference>
<dbReference type="SUPFAM" id="SSF109905">
    <property type="entry name" value="Surp module (SWAP domain)"/>
    <property type="match status" value="1"/>
</dbReference>
<keyword evidence="7" id="KW-1185">Reference proteome</keyword>
<protein>
    <submittedName>
        <fullName evidence="6">Uncharacterized protein</fullName>
    </submittedName>
</protein>
<dbReference type="PROSITE" id="PS51391">
    <property type="entry name" value="CID"/>
    <property type="match status" value="1"/>
</dbReference>
<dbReference type="SMART" id="SM00582">
    <property type="entry name" value="RPR"/>
    <property type="match status" value="1"/>
</dbReference>
<dbReference type="Proteomes" id="UP001153636">
    <property type="component" value="Chromosome 7"/>
</dbReference>
<dbReference type="Gene3D" id="1.10.10.790">
    <property type="entry name" value="Surp module"/>
    <property type="match status" value="1"/>
</dbReference>
<dbReference type="InterPro" id="IPR035979">
    <property type="entry name" value="RBD_domain_sf"/>
</dbReference>
<dbReference type="GO" id="GO:0005634">
    <property type="term" value="C:nucleus"/>
    <property type="evidence" value="ECO:0007669"/>
    <property type="project" value="TreeGrafter"/>
</dbReference>
<evidence type="ECO:0000256" key="1">
    <source>
        <dbReference type="ARBA" id="ARBA00022884"/>
    </source>
</evidence>
<sequence>MLSKSSYKRKRKEDQEAAAHVFKDFLETFQNPTASIANKTFVRSGILYQNNEEQTENIGQIYKPKPLIVQTKSEEARTAIECAKILKEAALSKAKKQEKPKSNLDLLKEELKLRHSERGEKERLKEEYDLSPTLITTESDDTNSTNLFVANLSSKITENHLMLEFGEYGPLASVKILWPRADECQRNSNCGFVAFMSRKDAERALKKNQHRDDMRICWGKTVEIPSHPIYIPNSLLKLYLPPPLSGLPFNAQVPNSTNQIETETDFENFDEFLQKCVIKVTIPLNKKVLTLVHRMVEFVVREGPMFEAFIMNREINNPEYNFLFDCQSPIHVYYRWKLFSILNGESQKSWSMEKFRMFKGGSIWCPPRAPCYTAGMPDELISSEVDRKKLSDAQSTRLISLIQILTIHRSKIAEAMLFCLNHNNAIDDSIEIILESLMNPHTPAYNRIARLYLLSDVLSNCKSKKIKLQIEENESTLLEVFRFIRNCSDDLKNLSDRDNFNSRVIRIFRHWDIHKIFTIDFLENISSLFSTIKPRDEDDTSSIDEPLDGANLLKRSLGDSVDPNVVTAENLNAKKVNELSEKDITKYFVPSKWDTIDPEEVEAQAMSTEKMYIMELEKDVKKSKDKKKKKKLKR</sequence>